<name>A0A6N9YSK5_9ACTN</name>
<dbReference type="Proteomes" id="UP000469185">
    <property type="component" value="Unassembled WGS sequence"/>
</dbReference>
<proteinExistence type="predicted"/>
<sequence>MRETTNSHVGDVCSNDGLRAALRRMPADGGWDGPTGRAVIDALRSVARRWISPYGAIEDPHRADHLAGLAWEFLKTDAESVLRARSPWSLLRTAMRHLASAATLADELGVSERHARHLLESKVRSRMPAHHLHTMIRVGDCAETRFGSGSNGNASDDPVSDEVLAALDVDVTADWDQALRTVHEDLVAAGAPATVAADAILGVIDAASSADSKSRMHTAVYRCEQLNGLTHTQRRALAELLIGTRRGGPEESAWLALRRECQGEGSGRTVTPSAFAARVDRFAAPFRNAAADTHRCAVPA</sequence>
<organism evidence="1 2">
    <name type="scientific">Phytoactinopolyspora alkaliphila</name>
    <dbReference type="NCBI Taxonomy" id="1783498"/>
    <lineage>
        <taxon>Bacteria</taxon>
        <taxon>Bacillati</taxon>
        <taxon>Actinomycetota</taxon>
        <taxon>Actinomycetes</taxon>
        <taxon>Jiangellales</taxon>
        <taxon>Jiangellaceae</taxon>
        <taxon>Phytoactinopolyspora</taxon>
    </lineage>
</organism>
<comment type="caution">
    <text evidence="1">The sequence shown here is derived from an EMBL/GenBank/DDBJ whole genome shotgun (WGS) entry which is preliminary data.</text>
</comment>
<protein>
    <recommendedName>
        <fullName evidence="3">DUF222 domain-containing protein</fullName>
    </recommendedName>
</protein>
<dbReference type="AlphaFoldDB" id="A0A6N9YSK5"/>
<dbReference type="EMBL" id="JAAGOB010000015">
    <property type="protein sequence ID" value="NED97935.1"/>
    <property type="molecule type" value="Genomic_DNA"/>
</dbReference>
<evidence type="ECO:0000313" key="1">
    <source>
        <dbReference type="EMBL" id="NED97935.1"/>
    </source>
</evidence>
<accession>A0A6N9YSK5</accession>
<reference evidence="1 2" key="1">
    <citation type="submission" date="2020-02" db="EMBL/GenBank/DDBJ databases">
        <authorList>
            <person name="Li X.-J."/>
            <person name="Feng X.-M."/>
        </authorList>
    </citation>
    <scope>NUCLEOTIDE SEQUENCE [LARGE SCALE GENOMIC DNA]</scope>
    <source>
        <strain evidence="1 2">CGMCC 4.7225</strain>
    </source>
</reference>
<evidence type="ECO:0000313" key="2">
    <source>
        <dbReference type="Proteomes" id="UP000469185"/>
    </source>
</evidence>
<evidence type="ECO:0008006" key="3">
    <source>
        <dbReference type="Google" id="ProtNLM"/>
    </source>
</evidence>
<gene>
    <name evidence="1" type="ORF">G1H11_21790</name>
</gene>
<keyword evidence="2" id="KW-1185">Reference proteome</keyword>
<dbReference type="RefSeq" id="WP_163820732.1">
    <property type="nucleotide sequence ID" value="NZ_JAAGOB010000015.1"/>
</dbReference>